<keyword evidence="1" id="KW-1133">Transmembrane helix</keyword>
<keyword evidence="1" id="KW-0812">Transmembrane</keyword>
<accession>A0A0H3H7G2</accession>
<evidence type="ECO:0000313" key="3">
    <source>
        <dbReference type="Proteomes" id="UP000007843"/>
    </source>
</evidence>
<dbReference type="RefSeq" id="WP_014228897.1">
    <property type="nucleotide sequence ID" value="NC_016612.1"/>
</dbReference>
<name>A0A0H3H7G2_KLEM8</name>
<gene>
    <name evidence="2" type="ordered locus">KOX_17670</name>
</gene>
<dbReference type="HOGENOM" id="CLU_128078_0_0_6"/>
<keyword evidence="1" id="KW-0472">Membrane</keyword>
<dbReference type="EMBL" id="CP003218">
    <property type="protein sequence ID" value="AEX05256.1"/>
    <property type="molecule type" value="Genomic_DNA"/>
</dbReference>
<dbReference type="KEGG" id="kox:KOX_17670"/>
<feature type="transmembrane region" description="Helical" evidence="1">
    <location>
        <begin position="100"/>
        <end position="119"/>
    </location>
</feature>
<feature type="transmembrane region" description="Helical" evidence="1">
    <location>
        <begin position="7"/>
        <end position="27"/>
    </location>
</feature>
<organism evidence="2 3">
    <name type="scientific">Klebsiella michiganensis (strain ATCC 8724 / DSM 4798 / JCM 20051 / NBRC 3318 / NRRL B-199 / KCTC 1686 / BUCSAV 143 / CCM 1901)</name>
    <dbReference type="NCBI Taxonomy" id="1006551"/>
    <lineage>
        <taxon>Bacteria</taxon>
        <taxon>Pseudomonadati</taxon>
        <taxon>Pseudomonadota</taxon>
        <taxon>Gammaproteobacteria</taxon>
        <taxon>Enterobacterales</taxon>
        <taxon>Enterobacteriaceae</taxon>
        <taxon>Klebsiella/Raoultella group</taxon>
        <taxon>Klebsiella</taxon>
    </lineage>
</organism>
<protein>
    <submittedName>
        <fullName evidence="2">Uncharacterized protein</fullName>
    </submittedName>
</protein>
<reference evidence="2 3" key="1">
    <citation type="journal article" date="2012" name="J. Bacteriol.">
        <title>Complete genome sequence of Klebsiella oxytoca KCTC 1686, used in production of 2,3-butanediol.</title>
        <authorList>
            <person name="Shin S.H."/>
            <person name="Kim S."/>
            <person name="Kim J.Y."/>
            <person name="Lee S."/>
            <person name="Um Y."/>
            <person name="Oh M.K."/>
            <person name="Kim Y.R."/>
            <person name="Lee J."/>
            <person name="Yang K.S."/>
        </authorList>
    </citation>
    <scope>NUCLEOTIDE SEQUENCE [LARGE SCALE GENOMIC DNA]</scope>
    <source>
        <strain evidence="3">ATCC 8724 / DSM 4798 / JCM 20051 / NBRC 3318 / NRRL B-199 / KCTC 1686</strain>
    </source>
</reference>
<dbReference type="Proteomes" id="UP000007843">
    <property type="component" value="Chromosome"/>
</dbReference>
<sequence>MNKIARFLLTASSIAPVGITLIFIGYMKNKPWLIWWSLGICLASFISVIFFLHYANKNLPSLYKNVETISPANKEVTNYFLSYLFPLLGTDSIADKWQYAVFFYISLIVYICFSENYNFNPLISALGFKFYEAEDDTGVGFVLISKEVITNLKNRDFEVIQLTDYTFMHVTRK</sequence>
<dbReference type="AlphaFoldDB" id="A0A0H3H7G2"/>
<proteinExistence type="predicted"/>
<feature type="transmembrane region" description="Helical" evidence="1">
    <location>
        <begin position="33"/>
        <end position="55"/>
    </location>
</feature>
<evidence type="ECO:0000313" key="2">
    <source>
        <dbReference type="EMBL" id="AEX05256.1"/>
    </source>
</evidence>
<evidence type="ECO:0000256" key="1">
    <source>
        <dbReference type="SAM" id="Phobius"/>
    </source>
</evidence>